<gene>
    <name evidence="4" type="ORF">HNQ39_005888</name>
</gene>
<keyword evidence="5" id="KW-1185">Reference proteome</keyword>
<comment type="similarity">
    <text evidence="2">Belongs to the TacA antitoxin family.</text>
</comment>
<evidence type="ECO:0000256" key="2">
    <source>
        <dbReference type="ARBA" id="ARBA00049988"/>
    </source>
</evidence>
<dbReference type="GO" id="GO:0006355">
    <property type="term" value="P:regulation of DNA-templated transcription"/>
    <property type="evidence" value="ECO:0007669"/>
    <property type="project" value="InterPro"/>
</dbReference>
<protein>
    <submittedName>
        <fullName evidence="4">Uncharacterized protein (DUF1778 family)</fullName>
    </submittedName>
</protein>
<reference evidence="4 5" key="1">
    <citation type="submission" date="2020-08" db="EMBL/GenBank/DDBJ databases">
        <title>Genomic Encyclopedia of Type Strains, Phase IV (KMG-IV): sequencing the most valuable type-strain genomes for metagenomic binning, comparative biology and taxonomic classification.</title>
        <authorList>
            <person name="Goeker M."/>
        </authorList>
    </citation>
    <scope>NUCLEOTIDE SEQUENCE [LARGE SCALE GENOMIC DNA]</scope>
    <source>
        <strain evidence="4 5">DSM 23562</strain>
    </source>
</reference>
<dbReference type="InterPro" id="IPR014795">
    <property type="entry name" value="TacA_1-like"/>
</dbReference>
<dbReference type="EMBL" id="JACHGW010000012">
    <property type="protein sequence ID" value="MBB6054041.1"/>
    <property type="molecule type" value="Genomic_DNA"/>
</dbReference>
<dbReference type="SUPFAM" id="SSF47598">
    <property type="entry name" value="Ribbon-helix-helix"/>
    <property type="match status" value="1"/>
</dbReference>
<dbReference type="Proteomes" id="UP000520814">
    <property type="component" value="Unassembled WGS sequence"/>
</dbReference>
<dbReference type="Pfam" id="PF08681">
    <property type="entry name" value="TacA1"/>
    <property type="match status" value="1"/>
</dbReference>
<dbReference type="RefSeq" id="WP_184204122.1">
    <property type="nucleotide sequence ID" value="NZ_JACHGW010000012.1"/>
</dbReference>
<organism evidence="4 5">
    <name type="scientific">Armatimonas rosea</name>
    <dbReference type="NCBI Taxonomy" id="685828"/>
    <lineage>
        <taxon>Bacteria</taxon>
        <taxon>Bacillati</taxon>
        <taxon>Armatimonadota</taxon>
        <taxon>Armatimonadia</taxon>
        <taxon>Armatimonadales</taxon>
        <taxon>Armatimonadaceae</taxon>
        <taxon>Armatimonas</taxon>
    </lineage>
</organism>
<dbReference type="AlphaFoldDB" id="A0A7W9SWD2"/>
<evidence type="ECO:0000256" key="3">
    <source>
        <dbReference type="SAM" id="MobiDB-lite"/>
    </source>
</evidence>
<dbReference type="InterPro" id="IPR010985">
    <property type="entry name" value="Ribbon_hlx_hlx"/>
</dbReference>
<evidence type="ECO:0000313" key="4">
    <source>
        <dbReference type="EMBL" id="MBB6054041.1"/>
    </source>
</evidence>
<evidence type="ECO:0000256" key="1">
    <source>
        <dbReference type="ARBA" id="ARBA00022649"/>
    </source>
</evidence>
<dbReference type="Gene3D" id="1.20.5.780">
    <property type="entry name" value="Single helix bin"/>
    <property type="match status" value="1"/>
</dbReference>
<evidence type="ECO:0000313" key="5">
    <source>
        <dbReference type="Proteomes" id="UP000520814"/>
    </source>
</evidence>
<comment type="caution">
    <text evidence="4">The sequence shown here is derived from an EMBL/GenBank/DDBJ whole genome shotgun (WGS) entry which is preliminary data.</text>
</comment>
<accession>A0A7W9SWD2</accession>
<proteinExistence type="inferred from homology"/>
<keyword evidence="1" id="KW-1277">Toxin-antitoxin system</keyword>
<name>A0A7W9SWD2_ARMRO</name>
<feature type="region of interest" description="Disordered" evidence="3">
    <location>
        <begin position="1"/>
        <end position="23"/>
    </location>
</feature>
<sequence>MATLTKPANKAKAKEPRTGRMNLRLSTSAKTLVTEVAQLCGLSLSEYVLRHALEAAHQQYVAGVRE</sequence>